<evidence type="ECO:0000256" key="2">
    <source>
        <dbReference type="ARBA" id="ARBA00022490"/>
    </source>
</evidence>
<sequence length="350" mass="37994">MMTSTPSDPAGAEIPLVMTLVDRYYGMQVHALTFLGGEIDRNYRLTTADGATYLARLQLPVQNAAELQWQEAILLHLLGKDLGVAVPTIVRAADGSLHVPFESGADNGVLRVLNWVSGTELNKVAQHSPALLRQLGATAARVTLALDGFAAPNFPATHHWDVTRSGEAIHECLSAAPELIDSHGAATVLGWFSEIEPVLRELPRVMVHQDLNDNNVLVELRDGVQVISGVLDFNDALCGPRVAEPAIAGAYAMLRKDDPLRALGHVVAGYHAVVPLARAEIDVIYPLAAARLCVQVLTWTVRARTNPTAYGSMRMRHTLPTLERLLTIDPRTAGAHLRSMCDAEPRRESK</sequence>
<dbReference type="EMBL" id="CP020809">
    <property type="protein sequence ID" value="ART72858.1"/>
    <property type="molecule type" value="Genomic_DNA"/>
</dbReference>
<dbReference type="InterPro" id="IPR002575">
    <property type="entry name" value="Aminoglycoside_PTrfase"/>
</dbReference>
<dbReference type="Proteomes" id="UP000195331">
    <property type="component" value="Chromosome"/>
</dbReference>
<evidence type="ECO:0000313" key="10">
    <source>
        <dbReference type="EMBL" id="ART72858.1"/>
    </source>
</evidence>
<protein>
    <recommendedName>
        <fullName evidence="8">Hydroxylysine kinase</fullName>
        <ecNumber evidence="7">2.7.1.81</ecNumber>
    </recommendedName>
</protein>
<dbReference type="InterPro" id="IPR050249">
    <property type="entry name" value="Pseudomonas-type_ThrB"/>
</dbReference>
<keyword evidence="4" id="KW-0418">Kinase</keyword>
<dbReference type="PANTHER" id="PTHR21064:SF1">
    <property type="entry name" value="HYDROXYLYSINE KINASE"/>
    <property type="match status" value="1"/>
</dbReference>
<dbReference type="AlphaFoldDB" id="A0A1Y0CC63"/>
<evidence type="ECO:0000256" key="5">
    <source>
        <dbReference type="ARBA" id="ARBA00036820"/>
    </source>
</evidence>
<comment type="function">
    <text evidence="6">Catalyzes the GTP-dependent phosphorylation of 5-hydroxy-L-lysine.</text>
</comment>
<evidence type="ECO:0000256" key="7">
    <source>
        <dbReference type="ARBA" id="ARBA00038873"/>
    </source>
</evidence>
<gene>
    <name evidence="10" type="ORF">BTO20_33700</name>
</gene>
<dbReference type="Gene3D" id="3.90.1200.10">
    <property type="match status" value="1"/>
</dbReference>
<evidence type="ECO:0000256" key="6">
    <source>
        <dbReference type="ARBA" id="ARBA00037368"/>
    </source>
</evidence>
<evidence type="ECO:0000256" key="1">
    <source>
        <dbReference type="ARBA" id="ARBA00004496"/>
    </source>
</evidence>
<keyword evidence="3" id="KW-0808">Transferase</keyword>
<dbReference type="Pfam" id="PF01636">
    <property type="entry name" value="APH"/>
    <property type="match status" value="1"/>
</dbReference>
<comment type="subcellular location">
    <subcellularLocation>
        <location evidence="1">Cytoplasm</location>
    </subcellularLocation>
</comment>
<keyword evidence="11" id="KW-1185">Reference proteome</keyword>
<evidence type="ECO:0000313" key="11">
    <source>
        <dbReference type="Proteomes" id="UP000195331"/>
    </source>
</evidence>
<name>A0A1Y0CC63_9MYCO</name>
<dbReference type="GO" id="GO:0005737">
    <property type="term" value="C:cytoplasm"/>
    <property type="evidence" value="ECO:0007669"/>
    <property type="project" value="UniProtKB-SubCell"/>
</dbReference>
<dbReference type="GO" id="GO:0047992">
    <property type="term" value="F:hydroxylysine kinase activity"/>
    <property type="evidence" value="ECO:0007669"/>
    <property type="project" value="UniProtKB-EC"/>
</dbReference>
<dbReference type="OrthoDB" id="4616840at2"/>
<comment type="catalytic activity">
    <reaction evidence="5">
        <text>(5R)-5-hydroxy-L-lysine + GTP = (5R)-5-phosphooxy-L-lysine + GDP + H(+)</text>
        <dbReference type="Rhea" id="RHEA:19049"/>
        <dbReference type="ChEBI" id="CHEBI:15378"/>
        <dbReference type="ChEBI" id="CHEBI:37565"/>
        <dbReference type="ChEBI" id="CHEBI:57882"/>
        <dbReference type="ChEBI" id="CHEBI:58189"/>
        <dbReference type="ChEBI" id="CHEBI:58357"/>
        <dbReference type="EC" id="2.7.1.81"/>
    </reaction>
</comment>
<dbReference type="InterPro" id="IPR011009">
    <property type="entry name" value="Kinase-like_dom_sf"/>
</dbReference>
<reference evidence="10 11" key="1">
    <citation type="submission" date="2017-04" db="EMBL/GenBank/DDBJ databases">
        <title>Whole Genome Sequence of 1,4-Dioxane Degrading Bacterium Mycobacterium dioxanotrophicus PH-06.</title>
        <authorList>
            <person name="He Y."/>
        </authorList>
    </citation>
    <scope>NUCLEOTIDE SEQUENCE [LARGE SCALE GENOMIC DNA]</scope>
    <source>
        <strain evidence="10 11">PH-06</strain>
    </source>
</reference>
<proteinExistence type="predicted"/>
<organism evidence="10 11">
    <name type="scientific">Mycobacterium dioxanotrophicus</name>
    <dbReference type="NCBI Taxonomy" id="482462"/>
    <lineage>
        <taxon>Bacteria</taxon>
        <taxon>Bacillati</taxon>
        <taxon>Actinomycetota</taxon>
        <taxon>Actinomycetes</taxon>
        <taxon>Mycobacteriales</taxon>
        <taxon>Mycobacteriaceae</taxon>
        <taxon>Mycobacterium</taxon>
    </lineage>
</organism>
<dbReference type="SUPFAM" id="SSF56112">
    <property type="entry name" value="Protein kinase-like (PK-like)"/>
    <property type="match status" value="1"/>
</dbReference>
<dbReference type="PANTHER" id="PTHR21064">
    <property type="entry name" value="AMINOGLYCOSIDE PHOSPHOTRANSFERASE DOMAIN-CONTAINING PROTEIN-RELATED"/>
    <property type="match status" value="1"/>
</dbReference>
<dbReference type="EC" id="2.7.1.81" evidence="7"/>
<evidence type="ECO:0000256" key="8">
    <source>
        <dbReference type="ARBA" id="ARBA00040505"/>
    </source>
</evidence>
<accession>A0A1Y0CC63</accession>
<feature type="domain" description="Aminoglycoside phosphotransferase" evidence="9">
    <location>
        <begin position="34"/>
        <end position="271"/>
    </location>
</feature>
<evidence type="ECO:0000256" key="3">
    <source>
        <dbReference type="ARBA" id="ARBA00022679"/>
    </source>
</evidence>
<dbReference type="KEGG" id="mdx:BTO20_33700"/>
<evidence type="ECO:0000256" key="4">
    <source>
        <dbReference type="ARBA" id="ARBA00022777"/>
    </source>
</evidence>
<evidence type="ECO:0000259" key="9">
    <source>
        <dbReference type="Pfam" id="PF01636"/>
    </source>
</evidence>
<keyword evidence="2" id="KW-0963">Cytoplasm</keyword>